<dbReference type="Gramene" id="ESQ53934">
    <property type="protein sequence ID" value="ESQ53934"/>
    <property type="gene ID" value="EUTSA_v10027434mg"/>
</dbReference>
<dbReference type="eggNOG" id="ENOG502QST2">
    <property type="taxonomic scope" value="Eukaryota"/>
</dbReference>
<protein>
    <recommendedName>
        <fullName evidence="11">Polygalacturonase</fullName>
    </recommendedName>
</protein>
<evidence type="ECO:0000256" key="2">
    <source>
        <dbReference type="ARBA" id="ARBA00022801"/>
    </source>
</evidence>
<dbReference type="InterPro" id="IPR011050">
    <property type="entry name" value="Pectin_lyase_fold/virulence"/>
</dbReference>
<dbReference type="SMART" id="SM00710">
    <property type="entry name" value="PbH1"/>
    <property type="match status" value="7"/>
</dbReference>
<evidence type="ECO:0000256" key="4">
    <source>
        <dbReference type="ARBA" id="ARBA00023180"/>
    </source>
</evidence>
<gene>
    <name evidence="9" type="ORF">EUTSA_v10027434mg</name>
</gene>
<evidence type="ECO:0000256" key="1">
    <source>
        <dbReference type="ARBA" id="ARBA00008834"/>
    </source>
</evidence>
<dbReference type="PROSITE" id="PS00502">
    <property type="entry name" value="POLYGALACTURONASE"/>
    <property type="match status" value="1"/>
</dbReference>
<evidence type="ECO:0000313" key="9">
    <source>
        <dbReference type="EMBL" id="ESQ53934.1"/>
    </source>
</evidence>
<organism evidence="9 10">
    <name type="scientific">Eutrema salsugineum</name>
    <name type="common">Saltwater cress</name>
    <name type="synonym">Sisymbrium salsugineum</name>
    <dbReference type="NCBI Taxonomy" id="72664"/>
    <lineage>
        <taxon>Eukaryota</taxon>
        <taxon>Viridiplantae</taxon>
        <taxon>Streptophyta</taxon>
        <taxon>Embryophyta</taxon>
        <taxon>Tracheophyta</taxon>
        <taxon>Spermatophyta</taxon>
        <taxon>Magnoliopsida</taxon>
        <taxon>eudicotyledons</taxon>
        <taxon>Gunneridae</taxon>
        <taxon>Pentapetalae</taxon>
        <taxon>rosids</taxon>
        <taxon>malvids</taxon>
        <taxon>Brassicales</taxon>
        <taxon>Brassicaceae</taxon>
        <taxon>Eutremeae</taxon>
        <taxon>Eutrema</taxon>
    </lineage>
</organism>
<evidence type="ECO:0000256" key="8">
    <source>
        <dbReference type="SAM" id="MobiDB-lite"/>
    </source>
</evidence>
<dbReference type="PANTHER" id="PTHR31736">
    <property type="match status" value="1"/>
</dbReference>
<reference evidence="9 10" key="1">
    <citation type="journal article" date="2013" name="Front. Plant Sci.">
        <title>The Reference Genome of the Halophytic Plant Eutrema salsugineum.</title>
        <authorList>
            <person name="Yang R."/>
            <person name="Jarvis D.E."/>
            <person name="Chen H."/>
            <person name="Beilstein M.A."/>
            <person name="Grimwood J."/>
            <person name="Jenkins J."/>
            <person name="Shu S."/>
            <person name="Prochnik S."/>
            <person name="Xin M."/>
            <person name="Ma C."/>
            <person name="Schmutz J."/>
            <person name="Wing R.A."/>
            <person name="Mitchell-Olds T."/>
            <person name="Schumaker K.S."/>
            <person name="Wang X."/>
        </authorList>
    </citation>
    <scope>NUCLEOTIDE SEQUENCE [LARGE SCALE GENOMIC DNA]</scope>
</reference>
<comment type="similarity">
    <text evidence="1 7">Belongs to the glycosyl hydrolase 28 family.</text>
</comment>
<dbReference type="Proteomes" id="UP000030689">
    <property type="component" value="Unassembled WGS sequence"/>
</dbReference>
<feature type="compositionally biased region" description="Pro residues" evidence="8">
    <location>
        <begin position="318"/>
        <end position="333"/>
    </location>
</feature>
<feature type="active site" evidence="6">
    <location>
        <position position="142"/>
    </location>
</feature>
<dbReference type="PANTHER" id="PTHR31736:SF19">
    <property type="entry name" value="PECTIN LYASE SUPERFAMILY PROTEIN-RELATED"/>
    <property type="match status" value="1"/>
</dbReference>
<dbReference type="Pfam" id="PF00295">
    <property type="entry name" value="Glyco_hydro_28"/>
    <property type="match status" value="1"/>
</dbReference>
<dbReference type="GO" id="GO:0046576">
    <property type="term" value="F:rhamnogalacturonan alpha-L-rhamnopyranosyl-(1-&gt;4)-alpha-D-galactopyranosyluronide lyase activity"/>
    <property type="evidence" value="ECO:0007669"/>
    <property type="project" value="UniProtKB-ARBA"/>
</dbReference>
<keyword evidence="3" id="KW-1015">Disulfide bond</keyword>
<dbReference type="GO" id="GO:0005975">
    <property type="term" value="P:carbohydrate metabolic process"/>
    <property type="evidence" value="ECO:0007669"/>
    <property type="project" value="InterPro"/>
</dbReference>
<evidence type="ECO:0000256" key="7">
    <source>
        <dbReference type="RuleBase" id="RU361169"/>
    </source>
</evidence>
<dbReference type="AlphaFoldDB" id="V4MBZ2"/>
<dbReference type="OrthoDB" id="187139at2759"/>
<dbReference type="STRING" id="72664.V4MBZ2"/>
<keyword evidence="10" id="KW-1185">Reference proteome</keyword>
<name>V4MBZ2_EUTSA</name>
<dbReference type="Gene3D" id="2.160.20.10">
    <property type="entry name" value="Single-stranded right-handed beta-helix, Pectin lyase-like"/>
    <property type="match status" value="1"/>
</dbReference>
<dbReference type="OMA" id="YARNIWY"/>
<dbReference type="EMBL" id="KI517384">
    <property type="protein sequence ID" value="ESQ53934.1"/>
    <property type="molecule type" value="Genomic_DNA"/>
</dbReference>
<keyword evidence="5 7" id="KW-0326">Glycosidase</keyword>
<dbReference type="InterPro" id="IPR012334">
    <property type="entry name" value="Pectin_lyas_fold"/>
</dbReference>
<evidence type="ECO:0000256" key="3">
    <source>
        <dbReference type="ARBA" id="ARBA00023157"/>
    </source>
</evidence>
<keyword evidence="4" id="KW-0325">Glycoprotein</keyword>
<evidence type="ECO:0008006" key="11">
    <source>
        <dbReference type="Google" id="ProtNLM"/>
    </source>
</evidence>
<dbReference type="InterPro" id="IPR006626">
    <property type="entry name" value="PbH1"/>
</dbReference>
<feature type="region of interest" description="Disordered" evidence="8">
    <location>
        <begin position="298"/>
        <end position="333"/>
    </location>
</feature>
<evidence type="ECO:0000256" key="5">
    <source>
        <dbReference type="ARBA" id="ARBA00023295"/>
    </source>
</evidence>
<proteinExistence type="inferred from homology"/>
<evidence type="ECO:0000313" key="10">
    <source>
        <dbReference type="Proteomes" id="UP000030689"/>
    </source>
</evidence>
<dbReference type="SUPFAM" id="SSF51126">
    <property type="entry name" value="Pectin lyase-like"/>
    <property type="match status" value="1"/>
</dbReference>
<sequence>MVKGWGSKKSEYWLCFEKVTGLVLNGSGVLNTHGGNWWSSVEVYSRPEAVRFFACNDIIYNGITQMDSPKNHISVLNCVNATISNLRLIAPANSPNTDGIDICLSHNIHIFDSSIETGDDCVAINGSSYDINITRVACGPGHGISIGSLGKGGAMDTVQNVNVRDCTFSGTANGARIKTWPGGRGFAKNILYENITLINAKFPIIIDQHYCDGGSCKPAGGTAVKVSDVTFKYFKGTCSGESDAIKLDCDKNVGCDNIVMEHINITSSSPKTLLHAFCQFAHVISRFVSIDIKCDAHDHKDPQPPSPFPALAPSTPYAKPPSPDAQPPTPIAQPPLFSFPFLYFD</sequence>
<evidence type="ECO:0000256" key="6">
    <source>
        <dbReference type="PROSITE-ProRule" id="PRU10052"/>
    </source>
</evidence>
<dbReference type="GO" id="GO:0004650">
    <property type="term" value="F:polygalacturonase activity"/>
    <property type="evidence" value="ECO:0007669"/>
    <property type="project" value="InterPro"/>
</dbReference>
<keyword evidence="2 7" id="KW-0378">Hydrolase</keyword>
<dbReference type="KEGG" id="eus:EUTSA_v10027434mg"/>
<accession>V4MBZ2</accession>
<dbReference type="InterPro" id="IPR000743">
    <property type="entry name" value="Glyco_hydro_28"/>
</dbReference>